<evidence type="ECO:0000313" key="2">
    <source>
        <dbReference type="EMBL" id="TVX71393.1"/>
    </source>
</evidence>
<dbReference type="Proteomes" id="UP000318940">
    <property type="component" value="Unassembled WGS sequence"/>
</dbReference>
<dbReference type="AlphaFoldDB" id="A0A558RPU3"/>
<name>A0A558RPU3_STREE</name>
<sequence>MRSRIKSFSIVVGRFTSFSPEIEFLPSRFIHHLKTVFYTLRKSLQITSASPYRAYVTDFVSFICNLKAVL</sequence>
<protein>
    <submittedName>
        <fullName evidence="2">Uncharacterized protein</fullName>
    </submittedName>
</protein>
<proteinExistence type="predicted"/>
<dbReference type="EMBL" id="VMYC01000046">
    <property type="protein sequence ID" value="TVX71393.1"/>
    <property type="molecule type" value="Genomic_DNA"/>
</dbReference>
<evidence type="ECO:0000313" key="4">
    <source>
        <dbReference type="Proteomes" id="UP000318940"/>
    </source>
</evidence>
<dbReference type="EMBL" id="VMVH01000008">
    <property type="protein sequence ID" value="TVW29095.1"/>
    <property type="molecule type" value="Genomic_DNA"/>
</dbReference>
<gene>
    <name evidence="2" type="ORF">AZJ28_02975</name>
    <name evidence="1" type="ORF">AZK02_00680</name>
</gene>
<organism evidence="2 3">
    <name type="scientific">Streptococcus pneumoniae</name>
    <dbReference type="NCBI Taxonomy" id="1313"/>
    <lineage>
        <taxon>Bacteria</taxon>
        <taxon>Bacillati</taxon>
        <taxon>Bacillota</taxon>
        <taxon>Bacilli</taxon>
        <taxon>Lactobacillales</taxon>
        <taxon>Streptococcaceae</taxon>
        <taxon>Streptococcus</taxon>
    </lineage>
</organism>
<evidence type="ECO:0000313" key="3">
    <source>
        <dbReference type="Proteomes" id="UP000315060"/>
    </source>
</evidence>
<reference evidence="3 4" key="1">
    <citation type="submission" date="2019-07" db="EMBL/GenBank/DDBJ databases">
        <authorList>
            <person name="Mohale T."/>
        </authorList>
    </citation>
    <scope>NUCLEOTIDE SEQUENCE [LARGE SCALE GENOMIC DNA]</scope>
    <source>
        <strain evidence="1 4">NTPn 189</strain>
        <strain evidence="2 3">NTPn 59</strain>
    </source>
</reference>
<comment type="caution">
    <text evidence="2">The sequence shown here is derived from an EMBL/GenBank/DDBJ whole genome shotgun (WGS) entry which is preliminary data.</text>
</comment>
<dbReference type="Proteomes" id="UP000315060">
    <property type="component" value="Unassembled WGS sequence"/>
</dbReference>
<accession>A0A558RPU3</accession>
<evidence type="ECO:0000313" key="1">
    <source>
        <dbReference type="EMBL" id="TVW29095.1"/>
    </source>
</evidence>